<dbReference type="AlphaFoldDB" id="A0A150WJX9"/>
<dbReference type="Proteomes" id="UP000075320">
    <property type="component" value="Unassembled WGS sequence"/>
</dbReference>
<feature type="transmembrane region" description="Helical" evidence="1">
    <location>
        <begin position="51"/>
        <end position="71"/>
    </location>
</feature>
<feature type="transmembrane region" description="Helical" evidence="1">
    <location>
        <begin position="78"/>
        <end position="96"/>
    </location>
</feature>
<dbReference type="Pfam" id="PF07238">
    <property type="entry name" value="PilZ"/>
    <property type="match status" value="1"/>
</dbReference>
<keyword evidence="1" id="KW-0812">Transmembrane</keyword>
<evidence type="ECO:0000313" key="3">
    <source>
        <dbReference type="EMBL" id="KYG63885.1"/>
    </source>
</evidence>
<feature type="transmembrane region" description="Helical" evidence="1">
    <location>
        <begin position="12"/>
        <end position="31"/>
    </location>
</feature>
<evidence type="ECO:0000313" key="4">
    <source>
        <dbReference type="Proteomes" id="UP000075320"/>
    </source>
</evidence>
<dbReference type="EMBL" id="LUKE01000003">
    <property type="protein sequence ID" value="KYG63885.1"/>
    <property type="molecule type" value="Genomic_DNA"/>
</dbReference>
<keyword evidence="4" id="KW-1185">Reference proteome</keyword>
<dbReference type="Gene3D" id="2.40.10.220">
    <property type="entry name" value="predicted glycosyltransferase like domains"/>
    <property type="match status" value="1"/>
</dbReference>
<gene>
    <name evidence="3" type="ORF">AZI86_13795</name>
</gene>
<dbReference type="OrthoDB" id="5290984at2"/>
<dbReference type="GO" id="GO:0035438">
    <property type="term" value="F:cyclic-di-GMP binding"/>
    <property type="evidence" value="ECO:0007669"/>
    <property type="project" value="InterPro"/>
</dbReference>
<name>A0A150WJX9_BDEBC</name>
<evidence type="ECO:0000256" key="1">
    <source>
        <dbReference type="SAM" id="Phobius"/>
    </source>
</evidence>
<dbReference type="InterPro" id="IPR009875">
    <property type="entry name" value="PilZ_domain"/>
</dbReference>
<feature type="transmembrane region" description="Helical" evidence="1">
    <location>
        <begin position="108"/>
        <end position="128"/>
    </location>
</feature>
<keyword evidence="1" id="KW-1133">Transmembrane helix</keyword>
<keyword evidence="1" id="KW-0472">Membrane</keyword>
<accession>A0A150WJX9</accession>
<comment type="caution">
    <text evidence="3">The sequence shown here is derived from an EMBL/GenBank/DDBJ whole genome shotgun (WGS) entry which is preliminary data.</text>
</comment>
<organism evidence="3 4">
    <name type="scientific">Bdellovibrio bacteriovorus</name>
    <dbReference type="NCBI Taxonomy" id="959"/>
    <lineage>
        <taxon>Bacteria</taxon>
        <taxon>Pseudomonadati</taxon>
        <taxon>Bdellovibrionota</taxon>
        <taxon>Bdellovibrionia</taxon>
        <taxon>Bdellovibrionales</taxon>
        <taxon>Pseudobdellovibrionaceae</taxon>
        <taxon>Bdellovibrio</taxon>
    </lineage>
</organism>
<feature type="domain" description="PilZ" evidence="2">
    <location>
        <begin position="145"/>
        <end position="235"/>
    </location>
</feature>
<reference evidence="3 4" key="1">
    <citation type="submission" date="2016-03" db="EMBL/GenBank/DDBJ databases">
        <authorList>
            <person name="Ploux O."/>
        </authorList>
    </citation>
    <scope>NUCLEOTIDE SEQUENCE [LARGE SCALE GENOMIC DNA]</scope>
    <source>
        <strain evidence="3 4">R0</strain>
    </source>
</reference>
<sequence length="247" mass="27826">MSETQLKRPTAVYLLALLFVFAPVGNLLLSFSNSGDPDWFHFDVMAGYLSSVSFLDWAWLGLVFVTGILLFKPHKTTWTLSLVCLLIVTSINTYRLVNGEFNTMGAGIKAQLGFSIFATVSCLLITIYSRFPYLDRRAGWFLSAAHRYNLRTPVSVVAQDIYEGVTASVSVSGVLIHLQRNMEGPSLDLQYVDLIFPEIRNMKVKARVVEYRDNNLRLKFKDLKGASRGYLLDWLQSHSETGVKKNA</sequence>
<dbReference type="RefSeq" id="WP_061835779.1">
    <property type="nucleotide sequence ID" value="NZ_LUKE01000003.1"/>
</dbReference>
<proteinExistence type="predicted"/>
<protein>
    <recommendedName>
        <fullName evidence="2">PilZ domain-containing protein</fullName>
    </recommendedName>
</protein>
<evidence type="ECO:0000259" key="2">
    <source>
        <dbReference type="Pfam" id="PF07238"/>
    </source>
</evidence>